<dbReference type="EMBL" id="UINC01203529">
    <property type="protein sequence ID" value="SVE23831.1"/>
    <property type="molecule type" value="Genomic_DNA"/>
</dbReference>
<feature type="non-terminal residue" evidence="2">
    <location>
        <position position="1"/>
    </location>
</feature>
<dbReference type="InterPro" id="IPR002372">
    <property type="entry name" value="PQQ_rpt_dom"/>
</dbReference>
<accession>A0A383BVE2</accession>
<evidence type="ECO:0000259" key="1">
    <source>
        <dbReference type="Pfam" id="PF13360"/>
    </source>
</evidence>
<dbReference type="Pfam" id="PF13360">
    <property type="entry name" value="PQQ_2"/>
    <property type="match status" value="1"/>
</dbReference>
<feature type="domain" description="Pyrrolo-quinoline quinone repeat" evidence="1">
    <location>
        <begin position="88"/>
        <end position="173"/>
    </location>
</feature>
<reference evidence="2" key="1">
    <citation type="submission" date="2018-05" db="EMBL/GenBank/DDBJ databases">
        <authorList>
            <person name="Lanie J.A."/>
            <person name="Ng W.-L."/>
            <person name="Kazmierczak K.M."/>
            <person name="Andrzejewski T.M."/>
            <person name="Davidsen T.M."/>
            <person name="Wayne K.J."/>
            <person name="Tettelin H."/>
            <person name="Glass J.I."/>
            <person name="Rusch D."/>
            <person name="Podicherti R."/>
            <person name="Tsui H.-C.T."/>
            <person name="Winkler M.E."/>
        </authorList>
    </citation>
    <scope>NUCLEOTIDE SEQUENCE</scope>
</reference>
<protein>
    <recommendedName>
        <fullName evidence="1">Pyrrolo-quinoline quinone repeat domain-containing protein</fullName>
    </recommendedName>
</protein>
<proteinExistence type="predicted"/>
<evidence type="ECO:0000313" key="2">
    <source>
        <dbReference type="EMBL" id="SVE23831.1"/>
    </source>
</evidence>
<sequence length="244" mass="25746">NGKVFLYPASGDNSSSGLHDNILDGDIVGIDFSADSSRLIIGTDTGRVYIYETEGGAQVMNLVSPEEEISCVSGSSDSDYYAFGTDAGSVAVINSTDSGSIQWQKNIGDAITDLDFNGVGTHLVAGTNNKIVVLAKVSDGDELWRTTASGKVSGVAMSYRGENIVVGTDEGLAIYYEQQLDNQAPIATIESITPVIALPDTPVTMNGSVFDLDGEIVAYLWHSSINGNLSTERMFIVSNLSIGL</sequence>
<organism evidence="2">
    <name type="scientific">marine metagenome</name>
    <dbReference type="NCBI Taxonomy" id="408172"/>
    <lineage>
        <taxon>unclassified sequences</taxon>
        <taxon>metagenomes</taxon>
        <taxon>ecological metagenomes</taxon>
    </lineage>
</organism>
<dbReference type="InterPro" id="IPR015943">
    <property type="entry name" value="WD40/YVTN_repeat-like_dom_sf"/>
</dbReference>
<dbReference type="AlphaFoldDB" id="A0A383BVE2"/>
<dbReference type="InterPro" id="IPR011047">
    <property type="entry name" value="Quinoprotein_ADH-like_sf"/>
</dbReference>
<gene>
    <name evidence="2" type="ORF">METZ01_LOCUS476685</name>
</gene>
<dbReference type="Gene3D" id="2.130.10.10">
    <property type="entry name" value="YVTN repeat-like/Quinoprotein amine dehydrogenase"/>
    <property type="match status" value="1"/>
</dbReference>
<dbReference type="SUPFAM" id="SSF50998">
    <property type="entry name" value="Quinoprotein alcohol dehydrogenase-like"/>
    <property type="match status" value="1"/>
</dbReference>
<name>A0A383BVE2_9ZZZZ</name>
<feature type="non-terminal residue" evidence="2">
    <location>
        <position position="244"/>
    </location>
</feature>